<dbReference type="PANTHER" id="PTHR12563">
    <property type="entry name" value="GLYCEROL-3-PHOSPHATE ACYLTRANSFERASE"/>
    <property type="match status" value="1"/>
</dbReference>
<evidence type="ECO:0000313" key="2">
    <source>
        <dbReference type="Proteomes" id="UP001529510"/>
    </source>
</evidence>
<reference evidence="1 2" key="1">
    <citation type="submission" date="2024-05" db="EMBL/GenBank/DDBJ databases">
        <title>Genome sequencing and assembly of Indian major carp, Cirrhinus mrigala (Hamilton, 1822).</title>
        <authorList>
            <person name="Mohindra V."/>
            <person name="Chowdhury L.M."/>
            <person name="Lal K."/>
            <person name="Jena J.K."/>
        </authorList>
    </citation>
    <scope>NUCLEOTIDE SEQUENCE [LARGE SCALE GENOMIC DNA]</scope>
    <source>
        <strain evidence="1">CM1030</strain>
        <tissue evidence="1">Blood</tissue>
    </source>
</reference>
<dbReference type="InterPro" id="IPR022284">
    <property type="entry name" value="GPAT/DHAPAT"/>
</dbReference>
<gene>
    <name evidence="1" type="ORF">M9458_039697</name>
</gene>
<dbReference type="EMBL" id="JAMKFB020000020">
    <property type="protein sequence ID" value="KAL0163944.1"/>
    <property type="molecule type" value="Genomic_DNA"/>
</dbReference>
<sequence>VSSESGDSTECVAEEASLILDEMAHRLQLSTVRFFAFTLSKAFKRLFRSVCVNEEGIQR</sequence>
<comment type="caution">
    <text evidence="1">The sequence shown here is derived from an EMBL/GenBank/DDBJ whole genome shotgun (WGS) entry which is preliminary data.</text>
</comment>
<feature type="non-terminal residue" evidence="1">
    <location>
        <position position="59"/>
    </location>
</feature>
<dbReference type="AlphaFoldDB" id="A0ABD0NQ58"/>
<keyword evidence="2" id="KW-1185">Reference proteome</keyword>
<protein>
    <recommendedName>
        <fullName evidence="3">Interleukin-1 beta</fullName>
    </recommendedName>
</protein>
<dbReference type="PANTHER" id="PTHR12563:SF20">
    <property type="entry name" value="DIHYDROXYACETONE PHOSPHATE ACYLTRANSFERASE"/>
    <property type="match status" value="1"/>
</dbReference>
<name>A0ABD0NQ58_CIRMR</name>
<proteinExistence type="predicted"/>
<dbReference type="Proteomes" id="UP001529510">
    <property type="component" value="Unassembled WGS sequence"/>
</dbReference>
<feature type="non-terminal residue" evidence="1">
    <location>
        <position position="1"/>
    </location>
</feature>
<organism evidence="1 2">
    <name type="scientific">Cirrhinus mrigala</name>
    <name type="common">Mrigala</name>
    <dbReference type="NCBI Taxonomy" id="683832"/>
    <lineage>
        <taxon>Eukaryota</taxon>
        <taxon>Metazoa</taxon>
        <taxon>Chordata</taxon>
        <taxon>Craniata</taxon>
        <taxon>Vertebrata</taxon>
        <taxon>Euteleostomi</taxon>
        <taxon>Actinopterygii</taxon>
        <taxon>Neopterygii</taxon>
        <taxon>Teleostei</taxon>
        <taxon>Ostariophysi</taxon>
        <taxon>Cypriniformes</taxon>
        <taxon>Cyprinidae</taxon>
        <taxon>Labeoninae</taxon>
        <taxon>Labeonini</taxon>
        <taxon>Cirrhinus</taxon>
    </lineage>
</organism>
<evidence type="ECO:0000313" key="1">
    <source>
        <dbReference type="EMBL" id="KAL0163944.1"/>
    </source>
</evidence>
<accession>A0ABD0NQ58</accession>
<evidence type="ECO:0008006" key="3">
    <source>
        <dbReference type="Google" id="ProtNLM"/>
    </source>
</evidence>